<dbReference type="InterPro" id="IPR036388">
    <property type="entry name" value="WH-like_DNA-bd_sf"/>
</dbReference>
<dbReference type="InterPro" id="IPR008920">
    <property type="entry name" value="TF_FadR/GntR_C"/>
</dbReference>
<name>A0ABV4R8L3_9ACTN</name>
<dbReference type="SUPFAM" id="SSF48008">
    <property type="entry name" value="GntR ligand-binding domain-like"/>
    <property type="match status" value="1"/>
</dbReference>
<dbReference type="Pfam" id="PF00392">
    <property type="entry name" value="GntR"/>
    <property type="match status" value="1"/>
</dbReference>
<dbReference type="SMART" id="SM00895">
    <property type="entry name" value="FCD"/>
    <property type="match status" value="1"/>
</dbReference>
<evidence type="ECO:0000256" key="3">
    <source>
        <dbReference type="ARBA" id="ARBA00023163"/>
    </source>
</evidence>
<dbReference type="InterPro" id="IPR036390">
    <property type="entry name" value="WH_DNA-bd_sf"/>
</dbReference>
<evidence type="ECO:0000259" key="4">
    <source>
        <dbReference type="PROSITE" id="PS50949"/>
    </source>
</evidence>
<keyword evidence="2" id="KW-0238">DNA-binding</keyword>
<feature type="domain" description="HTH gntR-type" evidence="4">
    <location>
        <begin position="8"/>
        <end position="78"/>
    </location>
</feature>
<proteinExistence type="predicted"/>
<accession>A0ABV4R8L3</accession>
<evidence type="ECO:0000313" key="5">
    <source>
        <dbReference type="EMBL" id="MFA1559238.1"/>
    </source>
</evidence>
<dbReference type="Proteomes" id="UP001569904">
    <property type="component" value="Unassembled WGS sequence"/>
</dbReference>
<keyword evidence="1" id="KW-0805">Transcription regulation</keyword>
<comment type="caution">
    <text evidence="5">The sequence shown here is derived from an EMBL/GenBank/DDBJ whole genome shotgun (WGS) entry which is preliminary data.</text>
</comment>
<dbReference type="PANTHER" id="PTHR43537:SF5">
    <property type="entry name" value="UXU OPERON TRANSCRIPTIONAL REGULATOR"/>
    <property type="match status" value="1"/>
</dbReference>
<dbReference type="RefSeq" id="WP_371946255.1">
    <property type="nucleotide sequence ID" value="NZ_JAXCEH010000045.1"/>
</dbReference>
<evidence type="ECO:0000256" key="2">
    <source>
        <dbReference type="ARBA" id="ARBA00023125"/>
    </source>
</evidence>
<dbReference type="PANTHER" id="PTHR43537">
    <property type="entry name" value="TRANSCRIPTIONAL REGULATOR, GNTR FAMILY"/>
    <property type="match status" value="1"/>
</dbReference>
<dbReference type="InterPro" id="IPR000524">
    <property type="entry name" value="Tscrpt_reg_HTH_GntR"/>
</dbReference>
<dbReference type="InterPro" id="IPR011711">
    <property type="entry name" value="GntR_C"/>
</dbReference>
<dbReference type="Gene3D" id="1.20.120.530">
    <property type="entry name" value="GntR ligand-binding domain-like"/>
    <property type="match status" value="1"/>
</dbReference>
<dbReference type="PRINTS" id="PR00035">
    <property type="entry name" value="HTHGNTR"/>
</dbReference>
<dbReference type="Gene3D" id="1.10.10.10">
    <property type="entry name" value="Winged helix-like DNA-binding domain superfamily/Winged helix DNA-binding domain"/>
    <property type="match status" value="1"/>
</dbReference>
<protein>
    <submittedName>
        <fullName evidence="5">FCD domain-containing protein</fullName>
    </submittedName>
</protein>
<dbReference type="PROSITE" id="PS50949">
    <property type="entry name" value="HTH_GNTR"/>
    <property type="match status" value="1"/>
</dbReference>
<evidence type="ECO:0000256" key="1">
    <source>
        <dbReference type="ARBA" id="ARBA00023015"/>
    </source>
</evidence>
<dbReference type="SMART" id="SM00345">
    <property type="entry name" value="HTH_GNTR"/>
    <property type="match status" value="1"/>
</dbReference>
<keyword evidence="6" id="KW-1185">Reference proteome</keyword>
<organism evidence="5 6">
    <name type="scientific">Actinomadura chokoriensis</name>
    <dbReference type="NCBI Taxonomy" id="454156"/>
    <lineage>
        <taxon>Bacteria</taxon>
        <taxon>Bacillati</taxon>
        <taxon>Actinomycetota</taxon>
        <taxon>Actinomycetes</taxon>
        <taxon>Streptosporangiales</taxon>
        <taxon>Thermomonosporaceae</taxon>
        <taxon>Actinomadura</taxon>
    </lineage>
</organism>
<dbReference type="EMBL" id="JAXCEH010000045">
    <property type="protein sequence ID" value="MFA1559238.1"/>
    <property type="molecule type" value="Genomic_DNA"/>
</dbReference>
<dbReference type="SUPFAM" id="SSF46785">
    <property type="entry name" value="Winged helix' DNA-binding domain"/>
    <property type="match status" value="1"/>
</dbReference>
<dbReference type="CDD" id="cd07377">
    <property type="entry name" value="WHTH_GntR"/>
    <property type="match status" value="1"/>
</dbReference>
<keyword evidence="3" id="KW-0804">Transcription</keyword>
<sequence length="246" mass="27148">MNGSHRPPKAAMLIAQQIVRDIVRGDVSPGDLLPPERVMLEKYRTGRGTLREALRLLEFQGAIALKPGPGGGPILLDPDASHLAGTVVLLMQLKQAPFRSIAEVRAAVEPMISGLAATRIDEASLAGLDGTITQMRDHLDDQHVFLEANKRFHDIIAWSSGNPLFGYLADSLLDIMDGTLVGVDYPRPRRTAILTAHEHVLNAIRSGDPAESESRMRDHIGEYVRYAEHKFPEVLDRVVPWDRVFA</sequence>
<reference evidence="5 6" key="1">
    <citation type="submission" date="2023-11" db="EMBL/GenBank/DDBJ databases">
        <title>Actinomadura monticuli sp. nov., isolated from volcanic ash.</title>
        <authorList>
            <person name="Lee S.D."/>
            <person name="Yang H."/>
            <person name="Kim I.S."/>
        </authorList>
    </citation>
    <scope>NUCLEOTIDE SEQUENCE [LARGE SCALE GENOMIC DNA]</scope>
    <source>
        <strain evidence="5 6">DSM 45346</strain>
    </source>
</reference>
<dbReference type="Pfam" id="PF07729">
    <property type="entry name" value="FCD"/>
    <property type="match status" value="1"/>
</dbReference>
<gene>
    <name evidence="5" type="ORF">SM436_36565</name>
</gene>
<evidence type="ECO:0000313" key="6">
    <source>
        <dbReference type="Proteomes" id="UP001569904"/>
    </source>
</evidence>